<name>A0AAJ6NLX0_9GAMM</name>
<keyword evidence="1" id="KW-0812">Transmembrane</keyword>
<protein>
    <submittedName>
        <fullName evidence="2">YbfB/YjiJ family MFS transporter</fullName>
    </submittedName>
</protein>
<feature type="transmembrane region" description="Helical" evidence="1">
    <location>
        <begin position="300"/>
        <end position="321"/>
    </location>
</feature>
<dbReference type="InterPro" id="IPR010645">
    <property type="entry name" value="MFS_4"/>
</dbReference>
<feature type="transmembrane region" description="Helical" evidence="1">
    <location>
        <begin position="52"/>
        <end position="73"/>
    </location>
</feature>
<reference evidence="2" key="1">
    <citation type="journal article" date="2022" name="Front Environ Sci">
        <title>Complete genome sequence analysis of a novel alkane-degrading bacterial strain, Acinetobacter vivianii KJ-1, and its diesel degradation ability.</title>
        <authorList>
            <person name="Zhang Y."/>
            <person name="Song F."/>
            <person name="Wang J."/>
            <person name="Zhao Q."/>
            <person name="Zheng L."/>
            <person name="Wang Z."/>
            <person name="Zhang X."/>
            <person name="Gao Y."/>
            <person name="Chen G."/>
            <person name="Huang Y."/>
        </authorList>
    </citation>
    <scope>NUCLEOTIDE SEQUENCE</scope>
    <source>
        <strain evidence="2">KJ-1</strain>
    </source>
</reference>
<keyword evidence="1" id="KW-0472">Membrane</keyword>
<feature type="transmembrane region" description="Helical" evidence="1">
    <location>
        <begin position="213"/>
        <end position="235"/>
    </location>
</feature>
<gene>
    <name evidence="2" type="ORF">LF296_07945</name>
</gene>
<sequence>MINTKGINAHKQQTLQSAFCAALIMAIGMGFGRFAFTAVYPHMIEEGILNLHSASVAASANYAGYLFGALFAIRIQSQHSYFTCVFATLGTALCLTLLAYLDSASVIIFIRGLAGVLSAFAMISASLWLLEQQKQVHQAPILYAGVGLGIALSAELLVFGTELGWQSKSLWLLLGLSSFGLGFAAIVGLSRAQPRQVLESHLSHGNTQLPKAVSLILIYALAGFGYIITATYLPLLVKQALPNIDAAHIWAIFGLGAIPSCFFWHYLHDKLGTRIALSSNLGVQAVGVVLPIMLPTTLGYLLSALLVGGTFMGTVTIAMPVAQRIARQSKNNLIAIMTVVYGLGQIIGPITANTLFSIYHTLNSSLITAAGALLVATLMSLKSTKAIH</sequence>
<dbReference type="Gene3D" id="1.20.1250.20">
    <property type="entry name" value="MFS general substrate transporter like domains"/>
    <property type="match status" value="2"/>
</dbReference>
<dbReference type="Proteomes" id="UP001199528">
    <property type="component" value="Chromosome"/>
</dbReference>
<dbReference type="InterPro" id="IPR036259">
    <property type="entry name" value="MFS_trans_sf"/>
</dbReference>
<dbReference type="AlphaFoldDB" id="A0AAJ6NLX0"/>
<evidence type="ECO:0000313" key="2">
    <source>
        <dbReference type="EMBL" id="WDZ52698.1"/>
    </source>
</evidence>
<feature type="transmembrane region" description="Helical" evidence="1">
    <location>
        <begin position="20"/>
        <end position="40"/>
    </location>
</feature>
<feature type="transmembrane region" description="Helical" evidence="1">
    <location>
        <begin position="107"/>
        <end position="129"/>
    </location>
</feature>
<reference evidence="2" key="2">
    <citation type="submission" date="2023-02" db="EMBL/GenBank/DDBJ databases">
        <authorList>
            <person name="Huang Y."/>
            <person name="Zhang Y."/>
            <person name="Zhang T."/>
            <person name="Wang J."/>
        </authorList>
    </citation>
    <scope>NUCLEOTIDE SEQUENCE</scope>
    <source>
        <strain evidence="2">KJ-1</strain>
    </source>
</reference>
<dbReference type="PANTHER" id="PTHR23537">
    <property type="match status" value="1"/>
</dbReference>
<dbReference type="SUPFAM" id="SSF103473">
    <property type="entry name" value="MFS general substrate transporter"/>
    <property type="match status" value="1"/>
</dbReference>
<dbReference type="EMBL" id="CP085083">
    <property type="protein sequence ID" value="WDZ52698.1"/>
    <property type="molecule type" value="Genomic_DNA"/>
</dbReference>
<feature type="transmembrane region" description="Helical" evidence="1">
    <location>
        <begin position="333"/>
        <end position="352"/>
    </location>
</feature>
<dbReference type="PANTHER" id="PTHR23537:SF1">
    <property type="entry name" value="SUGAR TRANSPORTER"/>
    <property type="match status" value="1"/>
</dbReference>
<feature type="transmembrane region" description="Helical" evidence="1">
    <location>
        <begin position="171"/>
        <end position="192"/>
    </location>
</feature>
<organism evidence="2 3">
    <name type="scientific">Acinetobacter vivianii</name>
    <dbReference type="NCBI Taxonomy" id="1776742"/>
    <lineage>
        <taxon>Bacteria</taxon>
        <taxon>Pseudomonadati</taxon>
        <taxon>Pseudomonadota</taxon>
        <taxon>Gammaproteobacteria</taxon>
        <taxon>Moraxellales</taxon>
        <taxon>Moraxellaceae</taxon>
        <taxon>Acinetobacter</taxon>
    </lineage>
</organism>
<keyword evidence="1" id="KW-1133">Transmembrane helix</keyword>
<dbReference type="Pfam" id="PF06779">
    <property type="entry name" value="MFS_4"/>
    <property type="match status" value="1"/>
</dbReference>
<feature type="transmembrane region" description="Helical" evidence="1">
    <location>
        <begin position="274"/>
        <end position="294"/>
    </location>
</feature>
<feature type="transmembrane region" description="Helical" evidence="1">
    <location>
        <begin position="141"/>
        <end position="159"/>
    </location>
</feature>
<feature type="transmembrane region" description="Helical" evidence="1">
    <location>
        <begin position="358"/>
        <end position="381"/>
    </location>
</feature>
<dbReference type="CDD" id="cd06180">
    <property type="entry name" value="MFS_YjiJ"/>
    <property type="match status" value="1"/>
</dbReference>
<evidence type="ECO:0000256" key="1">
    <source>
        <dbReference type="SAM" id="Phobius"/>
    </source>
</evidence>
<dbReference type="GO" id="GO:0005886">
    <property type="term" value="C:plasma membrane"/>
    <property type="evidence" value="ECO:0007669"/>
    <property type="project" value="TreeGrafter"/>
</dbReference>
<feature type="transmembrane region" description="Helical" evidence="1">
    <location>
        <begin position="247"/>
        <end position="267"/>
    </location>
</feature>
<dbReference type="RefSeq" id="WP_272655986.1">
    <property type="nucleotide sequence ID" value="NZ_CP085083.1"/>
</dbReference>
<proteinExistence type="predicted"/>
<dbReference type="KEGG" id="aviv:LF296_07945"/>
<evidence type="ECO:0000313" key="3">
    <source>
        <dbReference type="Proteomes" id="UP001199528"/>
    </source>
</evidence>
<feature type="transmembrane region" description="Helical" evidence="1">
    <location>
        <begin position="80"/>
        <end position="101"/>
    </location>
</feature>
<accession>A0AAJ6NLX0</accession>